<comment type="subcellular location">
    <subcellularLocation>
        <location evidence="1">Cell membrane</location>
        <topology evidence="1">Multi-pass membrane protein</topology>
    </subcellularLocation>
</comment>
<keyword evidence="5 7" id="KW-0472">Membrane</keyword>
<dbReference type="EC" id="3.6.3.-" evidence="10"/>
<gene>
    <name evidence="10" type="primary">macB_7</name>
    <name evidence="10" type="ORF">ERS852502_01942</name>
</gene>
<feature type="domain" description="MacB-like periplasmic core" evidence="9">
    <location>
        <begin position="19"/>
        <end position="257"/>
    </location>
</feature>
<dbReference type="GO" id="GO:0005524">
    <property type="term" value="F:ATP binding"/>
    <property type="evidence" value="ECO:0007669"/>
    <property type="project" value="UniProtKB-KW"/>
</dbReference>
<feature type="transmembrane region" description="Helical" evidence="7">
    <location>
        <begin position="21"/>
        <end position="40"/>
    </location>
</feature>
<evidence type="ECO:0000256" key="2">
    <source>
        <dbReference type="ARBA" id="ARBA00022475"/>
    </source>
</evidence>
<evidence type="ECO:0000256" key="6">
    <source>
        <dbReference type="ARBA" id="ARBA00038076"/>
    </source>
</evidence>
<dbReference type="EMBL" id="CZBX01000008">
    <property type="protein sequence ID" value="CUQ89295.1"/>
    <property type="molecule type" value="Genomic_DNA"/>
</dbReference>
<keyword evidence="2" id="KW-1003">Cell membrane</keyword>
<dbReference type="RefSeq" id="WP_055145772.1">
    <property type="nucleotide sequence ID" value="NZ_CZBS01000002.1"/>
</dbReference>
<keyword evidence="10" id="KW-0378">Hydrolase</keyword>
<keyword evidence="10" id="KW-0067">ATP-binding</keyword>
<feature type="transmembrane region" description="Helical" evidence="7">
    <location>
        <begin position="375"/>
        <end position="401"/>
    </location>
</feature>
<organism evidence="10 11">
    <name type="scientific">[Ruminococcus] torques</name>
    <dbReference type="NCBI Taxonomy" id="33039"/>
    <lineage>
        <taxon>Bacteria</taxon>
        <taxon>Bacillati</taxon>
        <taxon>Bacillota</taxon>
        <taxon>Clostridia</taxon>
        <taxon>Lachnospirales</taxon>
        <taxon>Lachnospiraceae</taxon>
        <taxon>Mediterraneibacter</taxon>
    </lineage>
</organism>
<dbReference type="GO" id="GO:0005886">
    <property type="term" value="C:plasma membrane"/>
    <property type="evidence" value="ECO:0007669"/>
    <property type="project" value="UniProtKB-SubCell"/>
</dbReference>
<evidence type="ECO:0000256" key="7">
    <source>
        <dbReference type="SAM" id="Phobius"/>
    </source>
</evidence>
<dbReference type="GO" id="GO:0022857">
    <property type="term" value="F:transmembrane transporter activity"/>
    <property type="evidence" value="ECO:0007669"/>
    <property type="project" value="TreeGrafter"/>
</dbReference>
<protein>
    <submittedName>
        <fullName evidence="10">Macrolide export ATP-binding/permease protein MacB</fullName>
        <ecNumber evidence="10">3.6.3.-</ecNumber>
    </submittedName>
</protein>
<reference evidence="10 11" key="1">
    <citation type="submission" date="2015-09" db="EMBL/GenBank/DDBJ databases">
        <authorList>
            <consortium name="Pathogen Informatics"/>
        </authorList>
    </citation>
    <scope>NUCLEOTIDE SEQUENCE [LARGE SCALE GENOMIC DNA]</scope>
    <source>
        <strain evidence="10 11">2789STDY5834889</strain>
    </source>
</reference>
<keyword evidence="4 7" id="KW-1133">Transmembrane helix</keyword>
<dbReference type="PANTHER" id="PTHR30572:SF4">
    <property type="entry name" value="ABC TRANSPORTER PERMEASE YTRF"/>
    <property type="match status" value="1"/>
</dbReference>
<dbReference type="InterPro" id="IPR050250">
    <property type="entry name" value="Macrolide_Exporter_MacB"/>
</dbReference>
<evidence type="ECO:0000256" key="1">
    <source>
        <dbReference type="ARBA" id="ARBA00004651"/>
    </source>
</evidence>
<comment type="similarity">
    <text evidence="6">Belongs to the ABC-4 integral membrane protein family.</text>
</comment>
<feature type="transmembrane region" description="Helical" evidence="7">
    <location>
        <begin position="340"/>
        <end position="369"/>
    </location>
</feature>
<dbReference type="Pfam" id="PF12704">
    <property type="entry name" value="MacB_PCD"/>
    <property type="match status" value="1"/>
</dbReference>
<dbReference type="Pfam" id="PF02687">
    <property type="entry name" value="FtsX"/>
    <property type="match status" value="1"/>
</dbReference>
<evidence type="ECO:0000259" key="8">
    <source>
        <dbReference type="Pfam" id="PF02687"/>
    </source>
</evidence>
<proteinExistence type="inferred from homology"/>
<keyword evidence="10" id="KW-0547">Nucleotide-binding</keyword>
<dbReference type="InterPro" id="IPR025857">
    <property type="entry name" value="MacB_PCD"/>
</dbReference>
<evidence type="ECO:0000313" key="11">
    <source>
        <dbReference type="Proteomes" id="UP000078383"/>
    </source>
</evidence>
<feature type="domain" description="ABC3 transporter permease C-terminal" evidence="8">
    <location>
        <begin position="299"/>
        <end position="411"/>
    </location>
</feature>
<dbReference type="OrthoDB" id="9770036at2"/>
<evidence type="ECO:0000313" key="10">
    <source>
        <dbReference type="EMBL" id="CUQ89295.1"/>
    </source>
</evidence>
<dbReference type="InterPro" id="IPR003838">
    <property type="entry name" value="ABC3_permease_C"/>
</dbReference>
<dbReference type="GO" id="GO:0016787">
    <property type="term" value="F:hydrolase activity"/>
    <property type="evidence" value="ECO:0007669"/>
    <property type="project" value="UniProtKB-KW"/>
</dbReference>
<evidence type="ECO:0000256" key="3">
    <source>
        <dbReference type="ARBA" id="ARBA00022692"/>
    </source>
</evidence>
<dbReference type="PANTHER" id="PTHR30572">
    <property type="entry name" value="MEMBRANE COMPONENT OF TRANSPORTER-RELATED"/>
    <property type="match status" value="1"/>
</dbReference>
<evidence type="ECO:0000256" key="4">
    <source>
        <dbReference type="ARBA" id="ARBA00022989"/>
    </source>
</evidence>
<name>A0A174Y5G2_9FIRM</name>
<accession>A0A174Y5G2</accession>
<sequence length="418" mass="45463">MLEDIRLAFQGIWNHKLRSALTMLGIIIGIGSIIAIVSTIKGTNEQIKKNLVGAGNDAVNVQLYQGDWPIDLQYQSLPDGVPEISDETLQEVVELPEVETASLYHTRNEYDAVYRGAKSLSNSVILGIDRNYLDVYGYQVTKGRGLTDKDYSEGRKVALIDKTTAASLFDNADVIGRTIEIKGEPFVVVGMVAKKAESQPVINSMEDYYRYMSDDQSGKIIIPDNVWPVIYQYDEPQNLVVRAKSTDDMTTAGEKAADILNAMLTVSDDTVKYKGEDLLEQATQIQEISNSTNQQLIWIASISLLVGGIGVMNIMLVSVTERTGEIGLKKALGARKRRILTQFLTEAAVLTLLGGIIGVLGGIALAYIISKVSAVPVAISGVSIVIAVLFSTLIGIIFGLIPSVKAANMNPIEALRHE</sequence>
<evidence type="ECO:0000256" key="5">
    <source>
        <dbReference type="ARBA" id="ARBA00023136"/>
    </source>
</evidence>
<keyword evidence="3 7" id="KW-0812">Transmembrane</keyword>
<feature type="transmembrane region" description="Helical" evidence="7">
    <location>
        <begin position="296"/>
        <end position="319"/>
    </location>
</feature>
<dbReference type="Proteomes" id="UP000078383">
    <property type="component" value="Unassembled WGS sequence"/>
</dbReference>
<dbReference type="AlphaFoldDB" id="A0A174Y5G2"/>
<evidence type="ECO:0000259" key="9">
    <source>
        <dbReference type="Pfam" id="PF12704"/>
    </source>
</evidence>